<feature type="transmembrane region" description="Helical" evidence="1">
    <location>
        <begin position="21"/>
        <end position="40"/>
    </location>
</feature>
<feature type="transmembrane region" description="Helical" evidence="1">
    <location>
        <begin position="357"/>
        <end position="376"/>
    </location>
</feature>
<reference evidence="3" key="1">
    <citation type="journal article" date="2019" name="Int. J. Syst. Evol. Microbiol.">
        <title>The Global Catalogue of Microorganisms (GCM) 10K type strain sequencing project: providing services to taxonomists for standard genome sequencing and annotation.</title>
        <authorList>
            <consortium name="The Broad Institute Genomics Platform"/>
            <consortium name="The Broad Institute Genome Sequencing Center for Infectious Disease"/>
            <person name="Wu L."/>
            <person name="Ma J."/>
        </authorList>
    </citation>
    <scope>NUCLEOTIDE SEQUENCE [LARGE SCALE GENOMIC DNA]</scope>
    <source>
        <strain evidence="3">CCM 8939</strain>
    </source>
</reference>
<feature type="transmembrane region" description="Helical" evidence="1">
    <location>
        <begin position="487"/>
        <end position="513"/>
    </location>
</feature>
<dbReference type="EMBL" id="BMDJ01000004">
    <property type="protein sequence ID" value="GGI25364.1"/>
    <property type="molecule type" value="Genomic_DNA"/>
</dbReference>
<proteinExistence type="predicted"/>
<sequence length="930" mass="103369">MARLELSYHKTLSKVIGFPKTVLLTVLSLFIISIVTLTFLGGEFIPALEEGDFAVDTRVLTGSNISTTIESTQKAAHILKTQFPEVEKVVTKIGSGEVPTDPMPMEASDMMVILKDKKEWTSAKTFNELSEKMGKALEAVPGITAGFQYPVQMRFNELMTGARQDVVCKIFGENLDTLAIFAKKMGSIISKVDGAQDLFIEPVTGMPQVLISYNRALIAQYNLDITDVNRIVNTAFAGQSAGLIFEGEKRFQLVVRLDGEQRKNLLDIQNLLIPTPTGAQIPLSQLATVEIKNGPNQIQREDAKRRMVVGFNVRGRDVQTIVGELQEKVNSKIKFPPGYYVTYGGAFENLNAAKKRLMVAVPVSLVLIFILLFFAFGSVKQGLLIYSAIPLSAIGGIFFLALRGMPFSISAGVGFIALFGVAVLNGIVLIAEFNRLKKDGMADLKQIVLEGTKLRLRPVMMTAFVASLGFLPMALSNGAGAEVQRPLATVVIGGLMIATFLTLFVLPVLYIIFEKGAVFSLGKKVPVLVGFILVLCVGNAQAQQPISLSAAIDTAMKKSLMVKNQALMVKYQQQLIKTSTILPFTNFTGEFGQLNSAYNDNRFGLSQSFSFPTVYRNQKNLLNLEADQAITSADIKTFELSKTIADVFDNFLYLREKQKLILKSDSLYSQFLEKANIRFKVGESNIMEKATAETQKASVNFQLNQLRQEMETVLLQFQVLLNTAIKFYPEGSIQKKQLSETTDSVEVNKNYKLRFYQQQQLISKAITRVEKSKLLPELTVGYFNTSMKGTGADDRYYGRDKRFQAAQLGIGVPIFAGAQKAKVLAAKVNEEIADSNFQLQKQQLELQIETARHQYQYGVENIYNYEKSVLKNADLIIQTANKQFINGDINYLEWGMLINQSIIIRSNYLDLIKTLNQTVIQLNYLTSKKQ</sequence>
<dbReference type="Gene3D" id="3.30.2090.10">
    <property type="entry name" value="Multidrug efflux transporter AcrB TolC docking domain, DN and DC subdomains"/>
    <property type="match status" value="1"/>
</dbReference>
<dbReference type="SUPFAM" id="SSF82714">
    <property type="entry name" value="Multidrug efflux transporter AcrB TolC docking domain, DN and DC subdomains"/>
    <property type="match status" value="1"/>
</dbReference>
<dbReference type="Gene3D" id="3.30.70.1440">
    <property type="entry name" value="Multidrug efflux transporter AcrB pore domain"/>
    <property type="match status" value="1"/>
</dbReference>
<dbReference type="PANTHER" id="PTHR32063:SF24">
    <property type="entry name" value="CATION EFFLUX SYSTEM (ACRB_ACRD_ACRF FAMILY)"/>
    <property type="match status" value="1"/>
</dbReference>
<dbReference type="Gene3D" id="1.20.1640.10">
    <property type="entry name" value="Multidrug efflux transporter AcrB transmembrane domain"/>
    <property type="match status" value="1"/>
</dbReference>
<keyword evidence="1" id="KW-0812">Transmembrane</keyword>
<evidence type="ECO:0000256" key="1">
    <source>
        <dbReference type="SAM" id="Phobius"/>
    </source>
</evidence>
<feature type="transmembrane region" description="Helical" evidence="1">
    <location>
        <begin position="525"/>
        <end position="542"/>
    </location>
</feature>
<evidence type="ECO:0000313" key="3">
    <source>
        <dbReference type="Proteomes" id="UP000645390"/>
    </source>
</evidence>
<dbReference type="Gene3D" id="3.30.70.1430">
    <property type="entry name" value="Multidrug efflux transporter AcrB pore domain"/>
    <property type="match status" value="1"/>
</dbReference>
<dbReference type="Proteomes" id="UP000645390">
    <property type="component" value="Unassembled WGS sequence"/>
</dbReference>
<feature type="transmembrane region" description="Helical" evidence="1">
    <location>
        <begin position="454"/>
        <end position="475"/>
    </location>
</feature>
<evidence type="ECO:0008006" key="4">
    <source>
        <dbReference type="Google" id="ProtNLM"/>
    </source>
</evidence>
<gene>
    <name evidence="2" type="ORF">GCM10008119_17290</name>
</gene>
<organism evidence="2 3">
    <name type="scientific">Pedobacter mendelii</name>
    <dbReference type="NCBI Taxonomy" id="1908240"/>
    <lineage>
        <taxon>Bacteria</taxon>
        <taxon>Pseudomonadati</taxon>
        <taxon>Bacteroidota</taxon>
        <taxon>Sphingobacteriia</taxon>
        <taxon>Sphingobacteriales</taxon>
        <taxon>Sphingobacteriaceae</taxon>
        <taxon>Pedobacter</taxon>
    </lineage>
</organism>
<keyword evidence="1" id="KW-0472">Membrane</keyword>
<dbReference type="SUPFAM" id="SSF56954">
    <property type="entry name" value="Outer membrane efflux proteins (OEP)"/>
    <property type="match status" value="1"/>
</dbReference>
<name>A0ABQ2BK32_9SPHI</name>
<feature type="transmembrane region" description="Helical" evidence="1">
    <location>
        <begin position="383"/>
        <end position="402"/>
    </location>
</feature>
<dbReference type="PRINTS" id="PR00702">
    <property type="entry name" value="ACRIFLAVINRP"/>
</dbReference>
<accession>A0ABQ2BK32</accession>
<dbReference type="Pfam" id="PF00873">
    <property type="entry name" value="ACR_tran"/>
    <property type="match status" value="1"/>
</dbReference>
<dbReference type="Gene3D" id="1.20.1600.10">
    <property type="entry name" value="Outer membrane efflux proteins (OEP)"/>
    <property type="match status" value="1"/>
</dbReference>
<dbReference type="SUPFAM" id="SSF82693">
    <property type="entry name" value="Multidrug efflux transporter AcrB pore domain, PN1, PN2, PC1 and PC2 subdomains"/>
    <property type="match status" value="1"/>
</dbReference>
<dbReference type="InterPro" id="IPR001036">
    <property type="entry name" value="Acrflvin-R"/>
</dbReference>
<dbReference type="InterPro" id="IPR027463">
    <property type="entry name" value="AcrB_DN_DC_subdom"/>
</dbReference>
<feature type="transmembrane region" description="Helical" evidence="1">
    <location>
        <begin position="408"/>
        <end position="433"/>
    </location>
</feature>
<protein>
    <recommendedName>
        <fullName evidence="4">CusA/CzcA family heavy metal efflux RND transporter</fullName>
    </recommendedName>
</protein>
<evidence type="ECO:0000313" key="2">
    <source>
        <dbReference type="EMBL" id="GGI25364.1"/>
    </source>
</evidence>
<dbReference type="SUPFAM" id="SSF82866">
    <property type="entry name" value="Multidrug efflux transporter AcrB transmembrane domain"/>
    <property type="match status" value="1"/>
</dbReference>
<keyword evidence="1" id="KW-1133">Transmembrane helix</keyword>
<dbReference type="PANTHER" id="PTHR32063">
    <property type="match status" value="1"/>
</dbReference>
<comment type="caution">
    <text evidence="2">The sequence shown here is derived from an EMBL/GenBank/DDBJ whole genome shotgun (WGS) entry which is preliminary data.</text>
</comment>
<keyword evidence="3" id="KW-1185">Reference proteome</keyword>